<dbReference type="PIRSF" id="PIRSF001413">
    <property type="entry name" value="Trp_syn_beta"/>
    <property type="match status" value="1"/>
</dbReference>
<proteinExistence type="inferred from homology"/>
<dbReference type="InterPro" id="IPR036052">
    <property type="entry name" value="TrpB-like_PALP_sf"/>
</dbReference>
<dbReference type="EMBL" id="PDJJ01000001">
    <property type="protein sequence ID" value="PFG43094.1"/>
    <property type="molecule type" value="Genomic_DNA"/>
</dbReference>
<dbReference type="RefSeq" id="WP_098463507.1">
    <property type="nucleotide sequence ID" value="NZ_PDJJ01000001.1"/>
</dbReference>
<gene>
    <name evidence="12" type="primary">trpB</name>
    <name evidence="14" type="ORF">ATJ88_1776</name>
</gene>
<dbReference type="HAMAP" id="MF_00133">
    <property type="entry name" value="Trp_synth_beta"/>
    <property type="match status" value="1"/>
</dbReference>
<evidence type="ECO:0000256" key="8">
    <source>
        <dbReference type="ARBA" id="ARBA00022898"/>
    </source>
</evidence>
<dbReference type="InterPro" id="IPR006653">
    <property type="entry name" value="Trp_synth_b_CS"/>
</dbReference>
<dbReference type="InterPro" id="IPR006654">
    <property type="entry name" value="Trp_synth_beta"/>
</dbReference>
<keyword evidence="15" id="KW-1185">Reference proteome</keyword>
<evidence type="ECO:0000256" key="10">
    <source>
        <dbReference type="ARBA" id="ARBA00023239"/>
    </source>
</evidence>
<evidence type="ECO:0000256" key="3">
    <source>
        <dbReference type="ARBA" id="ARBA00004733"/>
    </source>
</evidence>
<dbReference type="SUPFAM" id="SSF53686">
    <property type="entry name" value="Tryptophan synthase beta subunit-like PLP-dependent enzymes"/>
    <property type="match status" value="1"/>
</dbReference>
<keyword evidence="6 12" id="KW-0028">Amino-acid biosynthesis</keyword>
<comment type="subunit">
    <text evidence="5 12">Tetramer of two alpha and two beta chains.</text>
</comment>
<evidence type="ECO:0000256" key="2">
    <source>
        <dbReference type="ARBA" id="ARBA00002786"/>
    </source>
</evidence>
<comment type="function">
    <text evidence="2 12">The beta subunit is responsible for the synthesis of L-tryptophan from indole and L-serine.</text>
</comment>
<comment type="caution">
    <text evidence="14">The sequence shown here is derived from an EMBL/GenBank/DDBJ whole genome shotgun (WGS) entry which is preliminary data.</text>
</comment>
<evidence type="ECO:0000256" key="4">
    <source>
        <dbReference type="ARBA" id="ARBA00009982"/>
    </source>
</evidence>
<dbReference type="NCBIfam" id="TIGR00263">
    <property type="entry name" value="trpB"/>
    <property type="match status" value="1"/>
</dbReference>
<feature type="domain" description="Tryptophan synthase beta chain-like PALP" evidence="13">
    <location>
        <begin position="75"/>
        <end position="403"/>
    </location>
</feature>
<dbReference type="InterPro" id="IPR001926">
    <property type="entry name" value="TrpB-like_PALP"/>
</dbReference>
<dbReference type="PROSITE" id="PS00168">
    <property type="entry name" value="TRP_SYNTHASE_BETA"/>
    <property type="match status" value="1"/>
</dbReference>
<protein>
    <recommendedName>
        <fullName evidence="12">Tryptophan synthase beta chain</fullName>
        <ecNumber evidence="12">4.2.1.20</ecNumber>
    </recommendedName>
</protein>
<dbReference type="PANTHER" id="PTHR48077:SF3">
    <property type="entry name" value="TRYPTOPHAN SYNTHASE"/>
    <property type="match status" value="1"/>
</dbReference>
<dbReference type="FunFam" id="3.40.50.1100:FF:000004">
    <property type="entry name" value="Tryptophan synthase beta chain"/>
    <property type="match status" value="1"/>
</dbReference>
<evidence type="ECO:0000256" key="6">
    <source>
        <dbReference type="ARBA" id="ARBA00022605"/>
    </source>
</evidence>
<dbReference type="OrthoDB" id="9766131at2"/>
<dbReference type="AlphaFoldDB" id="A0A2A9EVN3"/>
<evidence type="ECO:0000256" key="7">
    <source>
        <dbReference type="ARBA" id="ARBA00022822"/>
    </source>
</evidence>
<dbReference type="GO" id="GO:0005737">
    <property type="term" value="C:cytoplasm"/>
    <property type="evidence" value="ECO:0007669"/>
    <property type="project" value="TreeGrafter"/>
</dbReference>
<evidence type="ECO:0000256" key="9">
    <source>
        <dbReference type="ARBA" id="ARBA00023141"/>
    </source>
</evidence>
<evidence type="ECO:0000256" key="1">
    <source>
        <dbReference type="ARBA" id="ARBA00001933"/>
    </source>
</evidence>
<dbReference type="PANTHER" id="PTHR48077">
    <property type="entry name" value="TRYPTOPHAN SYNTHASE-RELATED"/>
    <property type="match status" value="1"/>
</dbReference>
<dbReference type="Proteomes" id="UP000224130">
    <property type="component" value="Unassembled WGS sequence"/>
</dbReference>
<comment type="pathway">
    <text evidence="3 12">Amino-acid biosynthesis; L-tryptophan biosynthesis; L-tryptophan from chorismate: step 5/5.</text>
</comment>
<evidence type="ECO:0000313" key="15">
    <source>
        <dbReference type="Proteomes" id="UP000224130"/>
    </source>
</evidence>
<evidence type="ECO:0000256" key="12">
    <source>
        <dbReference type="HAMAP-Rule" id="MF_00133"/>
    </source>
</evidence>
<dbReference type="InterPro" id="IPR023026">
    <property type="entry name" value="Trp_synth_beta/beta-like"/>
</dbReference>
<dbReference type="CDD" id="cd06446">
    <property type="entry name" value="Trp-synth_B"/>
    <property type="match status" value="1"/>
</dbReference>
<keyword evidence="9 12" id="KW-0057">Aromatic amino acid biosynthesis</keyword>
<accession>A0A2A9EVN3</accession>
<reference evidence="14 15" key="1">
    <citation type="submission" date="2017-10" db="EMBL/GenBank/DDBJ databases">
        <title>Sequencing the genomes of 1000 actinobacteria strains.</title>
        <authorList>
            <person name="Klenk H.-P."/>
        </authorList>
    </citation>
    <scope>NUCLEOTIDE SEQUENCE [LARGE SCALE GENOMIC DNA]</scope>
    <source>
        <strain evidence="14 15">DSM 21863</strain>
    </source>
</reference>
<dbReference type="UniPathway" id="UPA00035">
    <property type="reaction ID" value="UER00044"/>
</dbReference>
<comment type="catalytic activity">
    <reaction evidence="11 12">
        <text>(1S,2R)-1-C-(indol-3-yl)glycerol 3-phosphate + L-serine = D-glyceraldehyde 3-phosphate + L-tryptophan + H2O</text>
        <dbReference type="Rhea" id="RHEA:10532"/>
        <dbReference type="ChEBI" id="CHEBI:15377"/>
        <dbReference type="ChEBI" id="CHEBI:33384"/>
        <dbReference type="ChEBI" id="CHEBI:57912"/>
        <dbReference type="ChEBI" id="CHEBI:58866"/>
        <dbReference type="ChEBI" id="CHEBI:59776"/>
        <dbReference type="EC" id="4.2.1.20"/>
    </reaction>
</comment>
<organism evidence="14 15">
    <name type="scientific">Isoptericola jiangsuensis</name>
    <dbReference type="NCBI Taxonomy" id="548579"/>
    <lineage>
        <taxon>Bacteria</taxon>
        <taxon>Bacillati</taxon>
        <taxon>Actinomycetota</taxon>
        <taxon>Actinomycetes</taxon>
        <taxon>Micrococcales</taxon>
        <taxon>Promicromonosporaceae</taxon>
        <taxon>Isoptericola</taxon>
    </lineage>
</organism>
<dbReference type="EC" id="4.2.1.20" evidence="12"/>
<keyword evidence="7 12" id="KW-0822">Tryptophan biosynthesis</keyword>
<comment type="similarity">
    <text evidence="4 12">Belongs to the TrpB family.</text>
</comment>
<keyword evidence="10 12" id="KW-0456">Lyase</keyword>
<dbReference type="Pfam" id="PF00291">
    <property type="entry name" value="PALP"/>
    <property type="match status" value="1"/>
</dbReference>
<sequence length="430" mass="46203">MPDQPVRDALTETLASQVAGRLADVQGPYFGQFGGRYVPEALIAALDELETEFRKAQGDPGFAAELTRLHRDYTGRPSPLTEVPRFAAHTGGALQDVRVFLKREDLNHTGSHKINNVLGQALLVRRMGKKRVIAETGAGQHGVATATAAALLGLECVVYMGEEDTRRQALNVARMELLGATVVPVAIGTRTLKDAINEALRDWVTNVDDTHYLLGTVTGPHPFPEMVREFHRIIGEEAREQVLDRIGRLPDVVAACVGGGSNALGLFNAFLDDEGVELYGFEAGGDGVDSGRHAARFSGGAPGVLHGARSYLLQDDDGQTRPSHSVSAGLDYPSVGPAHSWLHDLGRATYEPVTDTEAMDAFRLLCRTEGIIPAIESAHALAGALRVGRRLVAEGRTDQVVLVNLSGRGDKDVATAARWFGLLPDAEEDR</sequence>
<name>A0A2A9EVN3_9MICO</name>
<dbReference type="GO" id="GO:0004834">
    <property type="term" value="F:tryptophan synthase activity"/>
    <property type="evidence" value="ECO:0007669"/>
    <property type="project" value="UniProtKB-UniRule"/>
</dbReference>
<evidence type="ECO:0000256" key="5">
    <source>
        <dbReference type="ARBA" id="ARBA00011270"/>
    </source>
</evidence>
<evidence type="ECO:0000256" key="11">
    <source>
        <dbReference type="ARBA" id="ARBA00049047"/>
    </source>
</evidence>
<evidence type="ECO:0000259" key="13">
    <source>
        <dbReference type="Pfam" id="PF00291"/>
    </source>
</evidence>
<dbReference type="Gene3D" id="3.40.50.1100">
    <property type="match status" value="2"/>
</dbReference>
<feature type="modified residue" description="N6-(pyridoxal phosphate)lysine" evidence="12">
    <location>
        <position position="113"/>
    </location>
</feature>
<keyword evidence="8 12" id="KW-0663">Pyridoxal phosphate</keyword>
<dbReference type="FunFam" id="3.40.50.1100:FF:000001">
    <property type="entry name" value="Tryptophan synthase beta chain"/>
    <property type="match status" value="1"/>
</dbReference>
<comment type="cofactor">
    <cofactor evidence="1 12">
        <name>pyridoxal 5'-phosphate</name>
        <dbReference type="ChEBI" id="CHEBI:597326"/>
    </cofactor>
</comment>
<evidence type="ECO:0000313" key="14">
    <source>
        <dbReference type="EMBL" id="PFG43094.1"/>
    </source>
</evidence>